<dbReference type="EMBL" id="KL198128">
    <property type="protein sequence ID" value="KDQ06646.1"/>
    <property type="molecule type" value="Genomic_DNA"/>
</dbReference>
<feature type="region of interest" description="Disordered" evidence="1">
    <location>
        <begin position="16"/>
        <end position="66"/>
    </location>
</feature>
<protein>
    <submittedName>
        <fullName evidence="2">Uncharacterized protein</fullName>
    </submittedName>
</protein>
<keyword evidence="3" id="KW-1185">Reference proteome</keyword>
<proteinExistence type="predicted"/>
<dbReference type="HOGENOM" id="CLU_2589415_0_0_1"/>
<gene>
    <name evidence="2" type="ORF">BOTBODRAFT_39450</name>
</gene>
<organism evidence="2 3">
    <name type="scientific">Botryobasidium botryosum (strain FD-172 SS1)</name>
    <dbReference type="NCBI Taxonomy" id="930990"/>
    <lineage>
        <taxon>Eukaryota</taxon>
        <taxon>Fungi</taxon>
        <taxon>Dikarya</taxon>
        <taxon>Basidiomycota</taxon>
        <taxon>Agaricomycotina</taxon>
        <taxon>Agaricomycetes</taxon>
        <taxon>Cantharellales</taxon>
        <taxon>Botryobasidiaceae</taxon>
        <taxon>Botryobasidium</taxon>
    </lineage>
</organism>
<dbReference type="InParanoid" id="A0A067M4Y0"/>
<evidence type="ECO:0000313" key="3">
    <source>
        <dbReference type="Proteomes" id="UP000027195"/>
    </source>
</evidence>
<evidence type="ECO:0000313" key="2">
    <source>
        <dbReference type="EMBL" id="KDQ06646.1"/>
    </source>
</evidence>
<dbReference type="Proteomes" id="UP000027195">
    <property type="component" value="Unassembled WGS sequence"/>
</dbReference>
<reference evidence="3" key="1">
    <citation type="journal article" date="2014" name="Proc. Natl. Acad. Sci. U.S.A.">
        <title>Extensive sampling of basidiomycete genomes demonstrates inadequacy of the white-rot/brown-rot paradigm for wood decay fungi.</title>
        <authorList>
            <person name="Riley R."/>
            <person name="Salamov A.A."/>
            <person name="Brown D.W."/>
            <person name="Nagy L.G."/>
            <person name="Floudas D."/>
            <person name="Held B.W."/>
            <person name="Levasseur A."/>
            <person name="Lombard V."/>
            <person name="Morin E."/>
            <person name="Otillar R."/>
            <person name="Lindquist E.A."/>
            <person name="Sun H."/>
            <person name="LaButti K.M."/>
            <person name="Schmutz J."/>
            <person name="Jabbour D."/>
            <person name="Luo H."/>
            <person name="Baker S.E."/>
            <person name="Pisabarro A.G."/>
            <person name="Walton J.D."/>
            <person name="Blanchette R.A."/>
            <person name="Henrissat B."/>
            <person name="Martin F."/>
            <person name="Cullen D."/>
            <person name="Hibbett D.S."/>
            <person name="Grigoriev I.V."/>
        </authorList>
    </citation>
    <scope>NUCLEOTIDE SEQUENCE [LARGE SCALE GENOMIC DNA]</scope>
    <source>
        <strain evidence="3">FD-172 SS1</strain>
    </source>
</reference>
<sequence>MGVIEGAFTLLSISAALPGSGGIGRSLPRPSEKRGSKPNYGSSRTLAYAPLKRMPSQQTTSRSVRMADARHYPSLVPVIY</sequence>
<name>A0A067M4Y0_BOTB1</name>
<evidence type="ECO:0000256" key="1">
    <source>
        <dbReference type="SAM" id="MobiDB-lite"/>
    </source>
</evidence>
<dbReference type="AlphaFoldDB" id="A0A067M4Y0"/>
<accession>A0A067M4Y0</accession>